<dbReference type="AlphaFoldDB" id="A0A7C8MQ42"/>
<dbReference type="Proteomes" id="UP000481858">
    <property type="component" value="Unassembled WGS sequence"/>
</dbReference>
<name>A0A7C8MQ42_9PEZI</name>
<evidence type="ECO:0000313" key="2">
    <source>
        <dbReference type="EMBL" id="KAF2970832.1"/>
    </source>
</evidence>
<protein>
    <submittedName>
        <fullName evidence="2">Uncharacterized protein</fullName>
    </submittedName>
</protein>
<keyword evidence="3" id="KW-1185">Reference proteome</keyword>
<dbReference type="EMBL" id="WUBL01000019">
    <property type="protein sequence ID" value="KAF2970832.1"/>
    <property type="molecule type" value="Genomic_DNA"/>
</dbReference>
<gene>
    <name evidence="2" type="ORF">GQX73_g2782</name>
</gene>
<organism evidence="2 3">
    <name type="scientific">Xylaria multiplex</name>
    <dbReference type="NCBI Taxonomy" id="323545"/>
    <lineage>
        <taxon>Eukaryota</taxon>
        <taxon>Fungi</taxon>
        <taxon>Dikarya</taxon>
        <taxon>Ascomycota</taxon>
        <taxon>Pezizomycotina</taxon>
        <taxon>Sordariomycetes</taxon>
        <taxon>Xylariomycetidae</taxon>
        <taxon>Xylariales</taxon>
        <taxon>Xylariaceae</taxon>
        <taxon>Xylaria</taxon>
    </lineage>
</organism>
<accession>A0A7C8MQ42</accession>
<proteinExistence type="predicted"/>
<dbReference type="OrthoDB" id="5315444at2759"/>
<reference evidence="2 3" key="1">
    <citation type="submission" date="2019-12" db="EMBL/GenBank/DDBJ databases">
        <title>Draft genome sequence of the ascomycete Xylaria multiplex DSM 110363.</title>
        <authorList>
            <person name="Buettner E."/>
            <person name="Kellner H."/>
        </authorList>
    </citation>
    <scope>NUCLEOTIDE SEQUENCE [LARGE SCALE GENOMIC DNA]</scope>
    <source>
        <strain evidence="2 3">DSM 110363</strain>
    </source>
</reference>
<evidence type="ECO:0000313" key="3">
    <source>
        <dbReference type="Proteomes" id="UP000481858"/>
    </source>
</evidence>
<evidence type="ECO:0000256" key="1">
    <source>
        <dbReference type="SAM" id="MobiDB-lite"/>
    </source>
</evidence>
<dbReference type="InParanoid" id="A0A7C8MQ42"/>
<feature type="region of interest" description="Disordered" evidence="1">
    <location>
        <begin position="1"/>
        <end position="24"/>
    </location>
</feature>
<comment type="caution">
    <text evidence="2">The sequence shown here is derived from an EMBL/GenBank/DDBJ whole genome shotgun (WGS) entry which is preliminary data.</text>
</comment>
<sequence length="198" mass="22707">MPKHKGKGKGKPEPEPEPYPEPNPDVYIGYMHHPIIKSYYRELTKNSLENAVDTLWANILPLYFPLTQGYGIEQQMHPMPGVSKESADIAIRYIQNGQSKKICLIEDKRVKYEASSTKWAAAVEQLTGYMLAVRAYNPNLEETLHGIVTIGHYSRFYILCNNETVLRDRPDTDGNIYHFKDDEVAIDTILCSIFRETQ</sequence>